<dbReference type="PROSITE" id="PS50894">
    <property type="entry name" value="HPT"/>
    <property type="match status" value="1"/>
</dbReference>
<dbReference type="EMBL" id="JACHFR010000001">
    <property type="protein sequence ID" value="MBB5218016.1"/>
    <property type="molecule type" value="Genomic_DNA"/>
</dbReference>
<gene>
    <name evidence="15" type="ORF">DYE49_07295</name>
    <name evidence="14" type="ORF">HNP77_000360</name>
</gene>
<evidence type="ECO:0000256" key="5">
    <source>
        <dbReference type="ARBA" id="ARBA00022741"/>
    </source>
</evidence>
<dbReference type="InterPro" id="IPR036061">
    <property type="entry name" value="CheW-like_dom_sf"/>
</dbReference>
<dbReference type="PANTHER" id="PTHR43395">
    <property type="entry name" value="SENSOR HISTIDINE KINASE CHEA"/>
    <property type="match status" value="1"/>
</dbReference>
<dbReference type="InterPro" id="IPR011006">
    <property type="entry name" value="CheY-like_superfamily"/>
</dbReference>
<dbReference type="FunFam" id="3.30.565.10:FF:000016">
    <property type="entry name" value="Chemotaxis protein CheA, putative"/>
    <property type="match status" value="1"/>
</dbReference>
<keyword evidence="5" id="KW-0547">Nucleotide-binding</keyword>
<dbReference type="KEGG" id="trc:DYE49_07295"/>
<sequence length="693" mass="79010">MAFSRENFIQTYIDESQEYINAFTDEIIRLKDNPGSQDIVTEILRNLHTLKGSSRMMDFTSIETLVHGLEDIFKGVRENVFEFTDRLLQLSFVTTDQIKKLLEKIKTSSTDEENIKPFTDALNRASKGLFFDIENLNAISKNSYTTFADYETADENTDIENLTSVRIPIARINSIIRSFDDLLIRQFRFKHQLEHFEQKLSDAGNGILPKQLKEDLLLTENSIFETQHALLNLRMLPLSIILEPLKLSFETEAARASKNIIFDIPQTNFSMDKIILEKLKEILLHLMRNSLDHGIETEKERIAAGKSPNGKIYIYTTQISNHIIITVGDDGKGIQYKSIKEKALLLYPQQKNEINAMSEKQLQQYLFLPGFTTKDSSTEMSGRGMGLDIVRSNMERIKGKIQIFSEENKGTQFKLTIPLSLATQQGLFVQSGSMKFMIPSHYIHEIADGENLNFIISQGQNYVCVHNQFIPIYHLSSLLGTEKSKTDNAIIVLEYLDTQIAVAVRSIEQYENVVVTALPQIMRNMNSLQGVVYDENYSIIPILNIPNIMQRMKGLLAYDMKKFNVRNKKKTQTILIADDSSTTRQIEQTIFETDGFTVKTAGDGIEALEIMKTYNIDIFIIDINMPRMDGNTLLNNIRRSAEYHSTPVVVVSGAYDKQAEENFIQAGAQAFIVKSQFERGMLLRTVKELLGEN</sequence>
<dbReference type="GO" id="GO:0006935">
    <property type="term" value="P:chemotaxis"/>
    <property type="evidence" value="ECO:0007669"/>
    <property type="project" value="InterPro"/>
</dbReference>
<dbReference type="GO" id="GO:0000155">
    <property type="term" value="F:phosphorelay sensor kinase activity"/>
    <property type="evidence" value="ECO:0007669"/>
    <property type="project" value="UniProtKB-ARBA"/>
</dbReference>
<dbReference type="EC" id="2.7.13.3" evidence="2"/>
<keyword evidence="7" id="KW-0067">ATP-binding</keyword>
<dbReference type="PROSITE" id="PS50109">
    <property type="entry name" value="HIS_KIN"/>
    <property type="match status" value="1"/>
</dbReference>
<dbReference type="EMBL" id="CP031517">
    <property type="protein sequence ID" value="QOS40269.1"/>
    <property type="molecule type" value="Genomic_DNA"/>
</dbReference>
<evidence type="ECO:0000256" key="7">
    <source>
        <dbReference type="ARBA" id="ARBA00022840"/>
    </source>
</evidence>
<dbReference type="CDD" id="cd00088">
    <property type="entry name" value="HPT"/>
    <property type="match status" value="1"/>
</dbReference>
<evidence type="ECO:0000259" key="12">
    <source>
        <dbReference type="PROSITE" id="PS50851"/>
    </source>
</evidence>
<reference evidence="14 16" key="2">
    <citation type="submission" date="2020-08" db="EMBL/GenBank/DDBJ databases">
        <title>Genomic Encyclopedia of Type Strains, Phase IV (KMG-IV): sequencing the most valuable type-strain genomes for metagenomic binning, comparative biology and taxonomic classification.</title>
        <authorList>
            <person name="Goeker M."/>
        </authorList>
    </citation>
    <scope>NUCLEOTIDE SEQUENCE [LARGE SCALE GENOMIC DNA]</scope>
    <source>
        <strain evidence="14 16">DSM 103679</strain>
    </source>
</reference>
<keyword evidence="4 14" id="KW-0808">Transferase</keyword>
<dbReference type="AlphaFoldDB" id="A0A840SDK4"/>
<dbReference type="InterPro" id="IPR002545">
    <property type="entry name" value="CheW-lke_dom"/>
</dbReference>
<dbReference type="SMART" id="SM00260">
    <property type="entry name" value="CheW"/>
    <property type="match status" value="1"/>
</dbReference>
<dbReference type="CDD" id="cd00156">
    <property type="entry name" value="REC"/>
    <property type="match status" value="1"/>
</dbReference>
<dbReference type="SUPFAM" id="SSF55874">
    <property type="entry name" value="ATPase domain of HSP90 chaperone/DNA topoisomerase II/histidine kinase"/>
    <property type="match status" value="1"/>
</dbReference>
<keyword evidence="6 14" id="KW-0418">Kinase</keyword>
<dbReference type="PROSITE" id="PS50851">
    <property type="entry name" value="CHEW"/>
    <property type="match status" value="1"/>
</dbReference>
<dbReference type="Pfam" id="PF00072">
    <property type="entry name" value="Response_reg"/>
    <property type="match status" value="1"/>
</dbReference>
<dbReference type="InterPro" id="IPR004358">
    <property type="entry name" value="Sig_transdc_His_kin-like_C"/>
</dbReference>
<evidence type="ECO:0000313" key="17">
    <source>
        <dbReference type="Proteomes" id="UP000593591"/>
    </source>
</evidence>
<evidence type="ECO:0000259" key="11">
    <source>
        <dbReference type="PROSITE" id="PS50110"/>
    </source>
</evidence>
<dbReference type="SUPFAM" id="SSF52172">
    <property type="entry name" value="CheY-like"/>
    <property type="match status" value="1"/>
</dbReference>
<evidence type="ECO:0000256" key="6">
    <source>
        <dbReference type="ARBA" id="ARBA00022777"/>
    </source>
</evidence>
<dbReference type="Gene3D" id="3.30.565.10">
    <property type="entry name" value="Histidine kinase-like ATPase, C-terminal domain"/>
    <property type="match status" value="1"/>
</dbReference>
<dbReference type="SMART" id="SM00073">
    <property type="entry name" value="HPT"/>
    <property type="match status" value="1"/>
</dbReference>
<dbReference type="Pfam" id="PF01584">
    <property type="entry name" value="CheW"/>
    <property type="match status" value="1"/>
</dbReference>
<dbReference type="Gene3D" id="1.20.120.160">
    <property type="entry name" value="HPT domain"/>
    <property type="match status" value="1"/>
</dbReference>
<organism evidence="14 16">
    <name type="scientific">Treponema rectale</name>
    <dbReference type="NCBI Taxonomy" id="744512"/>
    <lineage>
        <taxon>Bacteria</taxon>
        <taxon>Pseudomonadati</taxon>
        <taxon>Spirochaetota</taxon>
        <taxon>Spirochaetia</taxon>
        <taxon>Spirochaetales</taxon>
        <taxon>Treponemataceae</taxon>
        <taxon>Treponema</taxon>
    </lineage>
</organism>
<evidence type="ECO:0000256" key="9">
    <source>
        <dbReference type="PROSITE-ProRule" id="PRU00169"/>
    </source>
</evidence>
<feature type="domain" description="Histidine kinase" evidence="10">
    <location>
        <begin position="160"/>
        <end position="421"/>
    </location>
</feature>
<dbReference type="InterPro" id="IPR005467">
    <property type="entry name" value="His_kinase_dom"/>
</dbReference>
<evidence type="ECO:0000256" key="4">
    <source>
        <dbReference type="ARBA" id="ARBA00022679"/>
    </source>
</evidence>
<comment type="catalytic activity">
    <reaction evidence="1">
        <text>ATP + protein L-histidine = ADP + protein N-phospho-L-histidine.</text>
        <dbReference type="EC" id="2.7.13.3"/>
    </reaction>
</comment>
<feature type="modified residue" description="Phosphohistidine" evidence="8">
    <location>
        <position position="48"/>
    </location>
</feature>
<proteinExistence type="predicted"/>
<evidence type="ECO:0000259" key="13">
    <source>
        <dbReference type="PROSITE" id="PS50894"/>
    </source>
</evidence>
<dbReference type="Gene3D" id="3.40.50.2300">
    <property type="match status" value="1"/>
</dbReference>
<keyword evidence="16" id="KW-1185">Reference proteome</keyword>
<name>A0A840SDK4_9SPIR</name>
<reference evidence="15 17" key="1">
    <citation type="submission" date="2018-08" db="EMBL/GenBank/DDBJ databases">
        <title>The first complete genome of Treponema rectale (CHPAT), a commensal spirochete of the bovine rectum.</title>
        <authorList>
            <person name="Staton G.J."/>
            <person name="Clegg S.R."/>
            <person name="Carter S.D."/>
            <person name="Radford A.D."/>
            <person name="Darby A."/>
            <person name="Hall N."/>
            <person name="Birtles R.J."/>
            <person name="Evans N.J."/>
        </authorList>
    </citation>
    <scope>NUCLEOTIDE SEQUENCE [LARGE SCALE GENOMIC DNA]</scope>
    <source>
        <strain evidence="15 17">CHPA</strain>
    </source>
</reference>
<dbReference type="Pfam" id="PF01627">
    <property type="entry name" value="Hpt"/>
    <property type="match status" value="1"/>
</dbReference>
<dbReference type="SUPFAM" id="SSF50341">
    <property type="entry name" value="CheW-like"/>
    <property type="match status" value="1"/>
</dbReference>
<evidence type="ECO:0000256" key="1">
    <source>
        <dbReference type="ARBA" id="ARBA00000085"/>
    </source>
</evidence>
<evidence type="ECO:0000256" key="2">
    <source>
        <dbReference type="ARBA" id="ARBA00012438"/>
    </source>
</evidence>
<protein>
    <recommendedName>
        <fullName evidence="2">histidine kinase</fullName>
        <ecNumber evidence="2">2.7.13.3</ecNumber>
    </recommendedName>
</protein>
<dbReference type="Pfam" id="PF02518">
    <property type="entry name" value="HATPase_c"/>
    <property type="match status" value="1"/>
</dbReference>
<evidence type="ECO:0000313" key="15">
    <source>
        <dbReference type="EMBL" id="QOS40269.1"/>
    </source>
</evidence>
<keyword evidence="3 9" id="KW-0597">Phosphoprotein</keyword>
<feature type="modified residue" description="4-aspartylphosphate" evidence="9">
    <location>
        <position position="622"/>
    </location>
</feature>
<dbReference type="Proteomes" id="UP000578697">
    <property type="component" value="Unassembled WGS sequence"/>
</dbReference>
<evidence type="ECO:0000313" key="16">
    <source>
        <dbReference type="Proteomes" id="UP000578697"/>
    </source>
</evidence>
<dbReference type="SMART" id="SM00448">
    <property type="entry name" value="REC"/>
    <property type="match status" value="1"/>
</dbReference>
<dbReference type="PRINTS" id="PR00344">
    <property type="entry name" value="BCTRLSENSOR"/>
</dbReference>
<dbReference type="PROSITE" id="PS50110">
    <property type="entry name" value="RESPONSE_REGULATORY"/>
    <property type="match status" value="1"/>
</dbReference>
<evidence type="ECO:0000259" key="10">
    <source>
        <dbReference type="PROSITE" id="PS50109"/>
    </source>
</evidence>
<evidence type="ECO:0000256" key="3">
    <source>
        <dbReference type="ARBA" id="ARBA00022553"/>
    </source>
</evidence>
<dbReference type="InterPro" id="IPR036890">
    <property type="entry name" value="HATPase_C_sf"/>
</dbReference>
<dbReference type="InterPro" id="IPR008207">
    <property type="entry name" value="Sig_transdc_His_kin_Hpt_dom"/>
</dbReference>
<dbReference type="GO" id="GO:0005524">
    <property type="term" value="F:ATP binding"/>
    <property type="evidence" value="ECO:0007669"/>
    <property type="project" value="UniProtKB-KW"/>
</dbReference>
<evidence type="ECO:0000313" key="14">
    <source>
        <dbReference type="EMBL" id="MBB5218016.1"/>
    </source>
</evidence>
<accession>A0A840SDK4</accession>
<dbReference type="InterPro" id="IPR051315">
    <property type="entry name" value="Bact_Chemotaxis_CheA"/>
</dbReference>
<dbReference type="RefSeq" id="WP_184651452.1">
    <property type="nucleotide sequence ID" value="NZ_JACHFR010000001.1"/>
</dbReference>
<dbReference type="SUPFAM" id="SSF47226">
    <property type="entry name" value="Histidine-containing phosphotransfer domain, HPT domain"/>
    <property type="match status" value="1"/>
</dbReference>
<evidence type="ECO:0000256" key="8">
    <source>
        <dbReference type="PROSITE-ProRule" id="PRU00110"/>
    </source>
</evidence>
<feature type="domain" description="CheW-like" evidence="12">
    <location>
        <begin position="423"/>
        <end position="554"/>
    </location>
</feature>
<dbReference type="PANTHER" id="PTHR43395:SF1">
    <property type="entry name" value="CHEMOTAXIS PROTEIN CHEA"/>
    <property type="match status" value="1"/>
</dbReference>
<dbReference type="SMART" id="SM00387">
    <property type="entry name" value="HATPase_c"/>
    <property type="match status" value="1"/>
</dbReference>
<feature type="domain" description="Response regulatory" evidence="11">
    <location>
        <begin position="573"/>
        <end position="689"/>
    </location>
</feature>
<dbReference type="InterPro" id="IPR003594">
    <property type="entry name" value="HATPase_dom"/>
</dbReference>
<dbReference type="InterPro" id="IPR036641">
    <property type="entry name" value="HPT_dom_sf"/>
</dbReference>
<dbReference type="InterPro" id="IPR001789">
    <property type="entry name" value="Sig_transdc_resp-reg_receiver"/>
</dbReference>
<dbReference type="Proteomes" id="UP000593591">
    <property type="component" value="Chromosome"/>
</dbReference>
<feature type="domain" description="HPt" evidence="13">
    <location>
        <begin position="1"/>
        <end position="105"/>
    </location>
</feature>